<dbReference type="Pfam" id="PF02518">
    <property type="entry name" value="HATPase_c"/>
    <property type="match status" value="1"/>
</dbReference>
<evidence type="ECO:0000256" key="2">
    <source>
        <dbReference type="ARBA" id="ARBA00022777"/>
    </source>
</evidence>
<reference evidence="7 8" key="1">
    <citation type="journal article" date="2019" name="Int. J. Syst. Evol. Microbiol.">
        <title>The Global Catalogue of Microorganisms (GCM) 10K type strain sequencing project: providing services to taxonomists for standard genome sequencing and annotation.</title>
        <authorList>
            <consortium name="The Broad Institute Genomics Platform"/>
            <consortium name="The Broad Institute Genome Sequencing Center for Infectious Disease"/>
            <person name="Wu L."/>
            <person name="Ma J."/>
        </authorList>
    </citation>
    <scope>NUCLEOTIDE SEQUENCE [LARGE SCALE GENOMIC DNA]</scope>
    <source>
        <strain evidence="7 8">JCM 16373</strain>
    </source>
</reference>
<keyword evidence="5" id="KW-0812">Transmembrane</keyword>
<dbReference type="Proteomes" id="UP001501447">
    <property type="component" value="Unassembled WGS sequence"/>
</dbReference>
<keyword evidence="1" id="KW-0808">Transferase</keyword>
<feature type="transmembrane region" description="Helical" evidence="5">
    <location>
        <begin position="69"/>
        <end position="90"/>
    </location>
</feature>
<comment type="caution">
    <text evidence="7">The sequence shown here is derived from an EMBL/GenBank/DDBJ whole genome shotgun (WGS) entry which is preliminary data.</text>
</comment>
<accession>A0ABN3PUV8</accession>
<keyword evidence="5" id="KW-1133">Transmembrane helix</keyword>
<feature type="region of interest" description="Disordered" evidence="4">
    <location>
        <begin position="238"/>
        <end position="298"/>
    </location>
</feature>
<evidence type="ECO:0000256" key="4">
    <source>
        <dbReference type="SAM" id="MobiDB-lite"/>
    </source>
</evidence>
<evidence type="ECO:0000256" key="5">
    <source>
        <dbReference type="SAM" id="Phobius"/>
    </source>
</evidence>
<organism evidence="7 8">
    <name type="scientific">Streptomyces axinellae</name>
    <dbReference type="NCBI Taxonomy" id="552788"/>
    <lineage>
        <taxon>Bacteria</taxon>
        <taxon>Bacillati</taxon>
        <taxon>Actinomycetota</taxon>
        <taxon>Actinomycetes</taxon>
        <taxon>Kitasatosporales</taxon>
        <taxon>Streptomycetaceae</taxon>
        <taxon>Streptomyces</taxon>
    </lineage>
</organism>
<dbReference type="CDD" id="cd16917">
    <property type="entry name" value="HATPase_UhpB-NarQ-NarX-like"/>
    <property type="match status" value="1"/>
</dbReference>
<keyword evidence="5" id="KW-0472">Membrane</keyword>
<dbReference type="InterPro" id="IPR011712">
    <property type="entry name" value="Sig_transdc_His_kin_sub3_dim/P"/>
</dbReference>
<dbReference type="InterPro" id="IPR050482">
    <property type="entry name" value="Sensor_HK_TwoCompSys"/>
</dbReference>
<feature type="transmembrane region" description="Helical" evidence="5">
    <location>
        <begin position="143"/>
        <end position="161"/>
    </location>
</feature>
<feature type="transmembrane region" description="Helical" evidence="5">
    <location>
        <begin position="110"/>
        <end position="131"/>
    </location>
</feature>
<evidence type="ECO:0000256" key="1">
    <source>
        <dbReference type="ARBA" id="ARBA00022679"/>
    </source>
</evidence>
<name>A0ABN3PUV8_9ACTN</name>
<evidence type="ECO:0000259" key="6">
    <source>
        <dbReference type="SMART" id="SM00387"/>
    </source>
</evidence>
<feature type="transmembrane region" description="Helical" evidence="5">
    <location>
        <begin position="12"/>
        <end position="32"/>
    </location>
</feature>
<dbReference type="Pfam" id="PF19354">
    <property type="entry name" value="DUF5931"/>
    <property type="match status" value="1"/>
</dbReference>
<protein>
    <submittedName>
        <fullName evidence="7">DUF5931 domain-containing protein</fullName>
    </submittedName>
</protein>
<dbReference type="RefSeq" id="WP_425575894.1">
    <property type="nucleotide sequence ID" value="NZ_BAAARJ010000003.1"/>
</dbReference>
<feature type="transmembrane region" description="Helical" evidence="5">
    <location>
        <begin position="38"/>
        <end position="57"/>
    </location>
</feature>
<sequence>MAVKKMSVEQPLWNALTGYRILAALYALGVFAWSYDEYSAPVPGLVFLLALTGWTFATLRNVGSAARCTLPFLVIDIAFGLAGILLSPYIDAQDHVGPTLPSIWVAGPVLAFALKGGWRWAAGVSVLVGIANIIERGMITRSTFHNVLLVCVASIAIGYVIEVARASERTLARALQIEAATRERERLARDIHDSVLQVLAMVQRRGSAIGGEAAELGRMAGEQEVALRALVSSGVVPRKRPAPVADGAPDAGQKPPGAGADAAPDTGAPDAVDPSGAPDAVDSGEGVESGPGLASVALPTCDSEDGAAPCDIRALLASHATARVSFAEPGAPVLVPARVATELTAAVSAALDNVRKHASGENGEEARAWILLEDEPDAVLVTVRDDGPGIPAGRLADAEAEGRMGVALSIRGRLRELGGTAELVSVPGQGTEVELRVPKDDQ</sequence>
<dbReference type="InterPro" id="IPR003594">
    <property type="entry name" value="HATPase_dom"/>
</dbReference>
<dbReference type="Gene3D" id="1.20.5.1930">
    <property type="match status" value="1"/>
</dbReference>
<feature type="domain" description="Histidine kinase/HSP90-like ATPase" evidence="6">
    <location>
        <begin position="338"/>
        <end position="441"/>
    </location>
</feature>
<gene>
    <name evidence="7" type="ORF">GCM10009863_11620</name>
</gene>
<keyword evidence="3" id="KW-0902">Two-component regulatory system</keyword>
<evidence type="ECO:0000313" key="8">
    <source>
        <dbReference type="Proteomes" id="UP001501447"/>
    </source>
</evidence>
<dbReference type="Pfam" id="PF07730">
    <property type="entry name" value="HisKA_3"/>
    <property type="match status" value="1"/>
</dbReference>
<dbReference type="InterPro" id="IPR036890">
    <property type="entry name" value="HATPase_C_sf"/>
</dbReference>
<dbReference type="InterPro" id="IPR045975">
    <property type="entry name" value="DUF5931"/>
</dbReference>
<keyword evidence="8" id="KW-1185">Reference proteome</keyword>
<evidence type="ECO:0000256" key="3">
    <source>
        <dbReference type="ARBA" id="ARBA00023012"/>
    </source>
</evidence>
<dbReference type="PANTHER" id="PTHR24421">
    <property type="entry name" value="NITRATE/NITRITE SENSOR PROTEIN NARX-RELATED"/>
    <property type="match status" value="1"/>
</dbReference>
<dbReference type="EMBL" id="BAAARJ010000003">
    <property type="protein sequence ID" value="GAA2599939.1"/>
    <property type="molecule type" value="Genomic_DNA"/>
</dbReference>
<dbReference type="NCBIfam" id="NF047322">
    <property type="entry name" value="HK_morpho_MacS"/>
    <property type="match status" value="1"/>
</dbReference>
<dbReference type="Gene3D" id="3.30.565.10">
    <property type="entry name" value="Histidine kinase-like ATPase, C-terminal domain"/>
    <property type="match status" value="1"/>
</dbReference>
<keyword evidence="2" id="KW-0418">Kinase</keyword>
<dbReference type="SMART" id="SM00387">
    <property type="entry name" value="HATPase_c"/>
    <property type="match status" value="1"/>
</dbReference>
<feature type="compositionally biased region" description="Low complexity" evidence="4">
    <location>
        <begin position="242"/>
        <end position="274"/>
    </location>
</feature>
<proteinExistence type="predicted"/>
<dbReference type="SUPFAM" id="SSF55874">
    <property type="entry name" value="ATPase domain of HSP90 chaperone/DNA topoisomerase II/histidine kinase"/>
    <property type="match status" value="1"/>
</dbReference>
<evidence type="ECO:0000313" key="7">
    <source>
        <dbReference type="EMBL" id="GAA2599939.1"/>
    </source>
</evidence>
<dbReference type="PANTHER" id="PTHR24421:SF61">
    <property type="entry name" value="OXYGEN SENSOR HISTIDINE KINASE NREB"/>
    <property type="match status" value="1"/>
</dbReference>